<dbReference type="OrthoDB" id="444265at2759"/>
<dbReference type="SMART" id="SM00240">
    <property type="entry name" value="FHA"/>
    <property type="match status" value="1"/>
</dbReference>
<feature type="compositionally biased region" description="Basic and acidic residues" evidence="1">
    <location>
        <begin position="147"/>
        <end position="157"/>
    </location>
</feature>
<dbReference type="EMBL" id="ULHB01000143">
    <property type="protein sequence ID" value="SYW83234.1"/>
    <property type="molecule type" value="Genomic_DNA"/>
</dbReference>
<accession>A0A1K0H212</accession>
<evidence type="ECO:0000313" key="6">
    <source>
        <dbReference type="Proteomes" id="UP000658997"/>
    </source>
</evidence>
<evidence type="ECO:0000313" key="5">
    <source>
        <dbReference type="Proteomes" id="UP000179920"/>
    </source>
</evidence>
<evidence type="ECO:0000256" key="1">
    <source>
        <dbReference type="SAM" id="MobiDB-lite"/>
    </source>
</evidence>
<feature type="compositionally biased region" description="Basic residues" evidence="1">
    <location>
        <begin position="136"/>
        <end position="146"/>
    </location>
</feature>
<organism evidence="3 5">
    <name type="scientific">Ustilago bromivora</name>
    <dbReference type="NCBI Taxonomy" id="307758"/>
    <lineage>
        <taxon>Eukaryota</taxon>
        <taxon>Fungi</taxon>
        <taxon>Dikarya</taxon>
        <taxon>Basidiomycota</taxon>
        <taxon>Ustilaginomycotina</taxon>
        <taxon>Ustilaginomycetes</taxon>
        <taxon>Ustilaginales</taxon>
        <taxon>Ustilaginaceae</taxon>
        <taxon>Ustilago</taxon>
    </lineage>
</organism>
<reference evidence="3" key="1">
    <citation type="submission" date="2016-04" db="EMBL/GenBank/DDBJ databases">
        <authorList>
            <person name="Evans L.H."/>
            <person name="Alamgir A."/>
            <person name="Owens N."/>
            <person name="Weber N.D."/>
            <person name="Virtaneva K."/>
            <person name="Barbian K."/>
            <person name="Babar A."/>
            <person name="Rosenke K."/>
        </authorList>
    </citation>
    <scope>NUCLEOTIDE SEQUENCE</scope>
    <source>
        <strain evidence="3">UB2112</strain>
    </source>
</reference>
<keyword evidence="6" id="KW-1185">Reference proteome</keyword>
<gene>
    <name evidence="4" type="ORF">UBRO2_05125</name>
    <name evidence="3" type="ORF">UBRO_01265</name>
</gene>
<evidence type="ECO:0000313" key="3">
    <source>
        <dbReference type="EMBL" id="SAM74894.1"/>
    </source>
</evidence>
<dbReference type="Pfam" id="PF00498">
    <property type="entry name" value="FHA"/>
    <property type="match status" value="1"/>
</dbReference>
<reference evidence="4" key="3">
    <citation type="submission" date="2018-08" db="EMBL/GenBank/DDBJ databases">
        <authorList>
            <person name="Guldener U."/>
        </authorList>
    </citation>
    <scope>NUCLEOTIDE SEQUENCE</scope>
    <source>
        <strain evidence="4">UB2</strain>
    </source>
</reference>
<dbReference type="SUPFAM" id="SSF49879">
    <property type="entry name" value="SMAD/FHA domain"/>
    <property type="match status" value="1"/>
</dbReference>
<sequence>MSDSAVEGSKSRSDSRPVERDEGASSSSRRESSSKHGNRHSRDREVEHQERRSHSHRDDRDRDRHRDGRSNRHRERETNGTSGSRRHKEDADDRRRSNSYLKRHRDGEDRDARKSSRHRDDKEHASRHHQDDQSHRHSCSPKHRHREERTPRGGSSRDHRRSRSRSPLPVASSSTNRLPSPPRSRRSPHSPAPPAEEEEEETAEDCDAPNFAPSGLLAAESNTVNGVVLKYHEPPEARKPKSPWRLYCFKDGKEQQVLHLASQSAYLLGRDRTVVDIPLDHESCSKQHAVLQFRQTITTNEFGDKKKRIQPFLIDLESSNGSYVNENEIPISRYYQLRTGDTLTFGASTIEYVLLDESSA</sequence>
<proteinExistence type="predicted"/>
<dbReference type="InterPro" id="IPR050923">
    <property type="entry name" value="Cell_Proc_Reg/RNA_Proc"/>
</dbReference>
<dbReference type="Gene3D" id="2.60.200.20">
    <property type="match status" value="1"/>
</dbReference>
<feature type="domain" description="FHA" evidence="2">
    <location>
        <begin position="266"/>
        <end position="329"/>
    </location>
</feature>
<feature type="compositionally biased region" description="Basic and acidic residues" evidence="1">
    <location>
        <begin position="87"/>
        <end position="96"/>
    </location>
</feature>
<dbReference type="Proteomes" id="UP000179920">
    <property type="component" value="Chromosome III"/>
</dbReference>
<dbReference type="InterPro" id="IPR008984">
    <property type="entry name" value="SMAD_FHA_dom_sf"/>
</dbReference>
<dbReference type="Proteomes" id="UP000658997">
    <property type="component" value="Unassembled WGS sequence"/>
</dbReference>
<dbReference type="AlphaFoldDB" id="A0A1K0H212"/>
<name>A0A1K0H212_9BASI</name>
<feature type="region of interest" description="Disordered" evidence="1">
    <location>
        <begin position="1"/>
        <end position="214"/>
    </location>
</feature>
<evidence type="ECO:0000313" key="4">
    <source>
        <dbReference type="EMBL" id="SYW83234.1"/>
    </source>
</evidence>
<dbReference type="PROSITE" id="PS50006">
    <property type="entry name" value="FHA_DOMAIN"/>
    <property type="match status" value="1"/>
</dbReference>
<protein>
    <submittedName>
        <fullName evidence="3">Related to Smad nuclear interacting protein 1</fullName>
    </submittedName>
</protein>
<dbReference type="InterPro" id="IPR000253">
    <property type="entry name" value="FHA_dom"/>
</dbReference>
<dbReference type="PANTHER" id="PTHR23308">
    <property type="entry name" value="NUCLEAR INHIBITOR OF PROTEIN PHOSPHATASE-1"/>
    <property type="match status" value="1"/>
</dbReference>
<feature type="compositionally biased region" description="Low complexity" evidence="1">
    <location>
        <begin position="165"/>
        <end position="178"/>
    </location>
</feature>
<feature type="compositionally biased region" description="Acidic residues" evidence="1">
    <location>
        <begin position="195"/>
        <end position="207"/>
    </location>
</feature>
<dbReference type="EMBL" id="LT558119">
    <property type="protein sequence ID" value="SAM74894.1"/>
    <property type="molecule type" value="Genomic_DNA"/>
</dbReference>
<feature type="compositionally biased region" description="Basic and acidic residues" evidence="1">
    <location>
        <begin position="9"/>
        <end position="78"/>
    </location>
</feature>
<feature type="compositionally biased region" description="Basic and acidic residues" evidence="1">
    <location>
        <begin position="105"/>
        <end position="135"/>
    </location>
</feature>
<evidence type="ECO:0000259" key="2">
    <source>
        <dbReference type="PROSITE" id="PS50006"/>
    </source>
</evidence>
<reference evidence="5" key="2">
    <citation type="submission" date="2016-04" db="EMBL/GenBank/DDBJ databases">
        <authorList>
            <person name="Guldener U."/>
            <person name="Guldener U."/>
        </authorList>
    </citation>
    <scope>NUCLEOTIDE SEQUENCE [LARGE SCALE GENOMIC DNA]</scope>
    <source>
        <strain evidence="5">UB2112</strain>
    </source>
</reference>